<protein>
    <submittedName>
        <fullName evidence="1">Gp36</fullName>
    </submittedName>
</protein>
<keyword evidence="2" id="KW-1185">Reference proteome</keyword>
<proteinExistence type="predicted"/>
<accession>D9J0I3</accession>
<dbReference type="Proteomes" id="UP000000331">
    <property type="component" value="Segment"/>
</dbReference>
<dbReference type="GeneID" id="10359074"/>
<organism evidence="1 2">
    <name type="scientific">Brochothrix phage A9</name>
    <dbReference type="NCBI Taxonomy" id="857312"/>
    <lineage>
        <taxon>Viruses</taxon>
        <taxon>Duplodnaviria</taxon>
        <taxon>Heunggongvirae</taxon>
        <taxon>Uroviricota</taxon>
        <taxon>Caudoviricetes</taxon>
        <taxon>Herelleviridae</taxon>
        <taxon>Klumppvirus</taxon>
        <taxon>Klumppvirus A9</taxon>
    </lineage>
</organism>
<evidence type="ECO:0000313" key="1">
    <source>
        <dbReference type="EMBL" id="ADJ53078.1"/>
    </source>
</evidence>
<evidence type="ECO:0000313" key="2">
    <source>
        <dbReference type="Proteomes" id="UP000000331"/>
    </source>
</evidence>
<name>D9J0I3_9CAUD</name>
<dbReference type="EMBL" id="HM242243">
    <property type="protein sequence ID" value="ADJ53078.1"/>
    <property type="molecule type" value="Genomic_DNA"/>
</dbReference>
<sequence>MRFIIQGVLTVLSYIGITSLLAHIREKVRPQVAVRTADEGLIELLNIKRSCNLYASMRIPLEETVVILGCDVKGAYPFKWGETGEVTRNWVSDEISVTQGTVSYTYNRDNLLWVNDPRSRKYCADPTFIKKEEALIHALVMPYTSTLRTLVNDKDTLPEHKYTEVLREIRKEIQEAVYAFGELEKTLQEELEDKLEKSALERLEEAYHEDRKISVASTTKDNLERMLKNLKGDDNNA</sequence>
<dbReference type="RefSeq" id="YP_004301369.1">
    <property type="nucleotide sequence ID" value="NC_015253.1"/>
</dbReference>
<reference evidence="1 2" key="1">
    <citation type="journal article" date="2010" name="J. Bacteriol.">
        <title>Brochothrix thermosphacta bacteriophages feature heterogeneous and highly mosaic genomes and utilize unique prophage insertion sites.</title>
        <authorList>
            <person name="Kilcher S."/>
            <person name="Loessner M.J."/>
            <person name="Klumpp J."/>
        </authorList>
    </citation>
    <scope>NUCLEOTIDE SEQUENCE [LARGE SCALE GENOMIC DNA]</scope>
</reference>
<dbReference type="KEGG" id="vg:10359074"/>